<evidence type="ECO:0000313" key="2">
    <source>
        <dbReference type="EMBL" id="KST63544.1"/>
    </source>
</evidence>
<sequence>MQTRVERMPRRGRPKMIYYFGLDIGNGNIKVAGDNVYERVPSYRAKNVFASDGLGSVELENEKFVVGEGALISRQMLLRTVDRNTGKTDEIEKLYFGALAHIGELPKVLVSRVVVSSHAWKTNKQQIKDNLNQEPKEELDLDLADFS</sequence>
<dbReference type="SUPFAM" id="SSF53067">
    <property type="entry name" value="Actin-like ATPase domain"/>
    <property type="match status" value="1"/>
</dbReference>
<dbReference type="InterPro" id="IPR040607">
    <property type="entry name" value="ALP_N"/>
</dbReference>
<dbReference type="AlphaFoldDB" id="A0A0V7ZGB9"/>
<reference evidence="2 3" key="1">
    <citation type="journal article" date="2015" name="Genome Announc.">
        <title>Draft Genome of the Euendolithic (true boring) Cyanobacterium Mastigocoleus testarum strain BC008.</title>
        <authorList>
            <person name="Guida B.S."/>
            <person name="Garcia-Pichel F."/>
        </authorList>
    </citation>
    <scope>NUCLEOTIDE SEQUENCE [LARGE SCALE GENOMIC DNA]</scope>
    <source>
        <strain evidence="2 3">BC008</strain>
    </source>
</reference>
<dbReference type="EMBL" id="LMTZ01000137">
    <property type="protein sequence ID" value="KST63544.1"/>
    <property type="molecule type" value="Genomic_DNA"/>
</dbReference>
<dbReference type="Pfam" id="PF17989">
    <property type="entry name" value="ALP_N"/>
    <property type="match status" value="1"/>
</dbReference>
<evidence type="ECO:0000313" key="3">
    <source>
        <dbReference type="Proteomes" id="UP000053372"/>
    </source>
</evidence>
<dbReference type="Gene3D" id="3.30.420.40">
    <property type="match status" value="1"/>
</dbReference>
<name>A0A0V7ZGB9_9CYAN</name>
<comment type="caution">
    <text evidence="2">The sequence shown here is derived from an EMBL/GenBank/DDBJ whole genome shotgun (WGS) entry which is preliminary data.</text>
</comment>
<dbReference type="Proteomes" id="UP000053372">
    <property type="component" value="Unassembled WGS sequence"/>
</dbReference>
<dbReference type="InterPro" id="IPR043129">
    <property type="entry name" value="ATPase_NBD"/>
</dbReference>
<gene>
    <name evidence="2" type="ORF">BC008_13855</name>
</gene>
<organism evidence="2 3">
    <name type="scientific">Mastigocoleus testarum BC008</name>
    <dbReference type="NCBI Taxonomy" id="371196"/>
    <lineage>
        <taxon>Bacteria</taxon>
        <taxon>Bacillati</taxon>
        <taxon>Cyanobacteriota</taxon>
        <taxon>Cyanophyceae</taxon>
        <taxon>Nostocales</taxon>
        <taxon>Hapalosiphonaceae</taxon>
        <taxon>Mastigocoleus</taxon>
    </lineage>
</organism>
<accession>A0A0V7ZGB9</accession>
<keyword evidence="3" id="KW-1185">Reference proteome</keyword>
<dbReference type="RefSeq" id="WP_027841229.1">
    <property type="nucleotide sequence ID" value="NZ_LMTZ01000137.1"/>
</dbReference>
<proteinExistence type="predicted"/>
<feature type="domain" description="Actin-like protein N-terminal" evidence="1">
    <location>
        <begin position="21"/>
        <end position="134"/>
    </location>
</feature>
<protein>
    <recommendedName>
        <fullName evidence="1">Actin-like protein N-terminal domain-containing protein</fullName>
    </recommendedName>
</protein>
<evidence type="ECO:0000259" key="1">
    <source>
        <dbReference type="Pfam" id="PF17989"/>
    </source>
</evidence>